<dbReference type="InterPro" id="IPR036628">
    <property type="entry name" value="Clp_N_dom_sf"/>
</dbReference>
<dbReference type="Gene3D" id="3.30.1130.10">
    <property type="match status" value="1"/>
</dbReference>
<dbReference type="PANTHER" id="PTHR47016:SF5">
    <property type="entry name" value="CLP DOMAIN SUPERFAMILY PROTEIN"/>
    <property type="match status" value="1"/>
</dbReference>
<dbReference type="InterPro" id="IPR004176">
    <property type="entry name" value="Clp_R_N"/>
</dbReference>
<sequence length="275" mass="30260">MFERFTERARKAIVLAQEEARRLNHGYVGTEHLLLGLLRQEEGVAARTLNSLGVTLKEAREQIESMVGRGEEGTADQPPFTPRSKKVLEFALREAVQFEDAYAGAGHILLSLVKETNGTAAIALSHLGVTPEEASVEITQRLTVADPEDSAYARSLRASVVRARVEGLLVHTRCGVTDEERALPQALRVDLEYMYRAGEGDEIEETVDYGAVLQNVAGLLEREEFRLLETGMRRVGGHVLEGFPAILEATVRVTKLNVPVARVVSGVSVEATFRR</sequence>
<dbReference type="SMART" id="SM00905">
    <property type="entry name" value="FolB"/>
    <property type="match status" value="1"/>
</dbReference>
<dbReference type="GO" id="GO:0005524">
    <property type="term" value="F:ATP binding"/>
    <property type="evidence" value="ECO:0007669"/>
    <property type="project" value="UniProtKB-KW"/>
</dbReference>
<proteinExistence type="predicted"/>
<dbReference type="Pfam" id="PF02152">
    <property type="entry name" value="FolB"/>
    <property type="match status" value="1"/>
</dbReference>
<gene>
    <name evidence="3" type="ORF">AVDCRST_MAG28-2735</name>
</gene>
<keyword evidence="3" id="KW-0645">Protease</keyword>
<keyword evidence="3" id="KW-0378">Hydrolase</keyword>
<dbReference type="PROSITE" id="PS51903">
    <property type="entry name" value="CLP_R"/>
    <property type="match status" value="1"/>
</dbReference>
<name>A0A6J4R528_9ACTN</name>
<dbReference type="AlphaFoldDB" id="A0A6J4R528"/>
<evidence type="ECO:0000259" key="2">
    <source>
        <dbReference type="PROSITE" id="PS51903"/>
    </source>
</evidence>
<dbReference type="InterPro" id="IPR044217">
    <property type="entry name" value="CLPT1/2"/>
</dbReference>
<feature type="domain" description="Clp R" evidence="2">
    <location>
        <begin position="2"/>
        <end position="145"/>
    </location>
</feature>
<organism evidence="3">
    <name type="scientific">uncultured Rubrobacteraceae bacterium</name>
    <dbReference type="NCBI Taxonomy" id="349277"/>
    <lineage>
        <taxon>Bacteria</taxon>
        <taxon>Bacillati</taxon>
        <taxon>Actinomycetota</taxon>
        <taxon>Rubrobacteria</taxon>
        <taxon>Rubrobacterales</taxon>
        <taxon>Rubrobacteraceae</taxon>
        <taxon>environmental samples</taxon>
    </lineage>
</organism>
<dbReference type="GO" id="GO:0006508">
    <property type="term" value="P:proteolysis"/>
    <property type="evidence" value="ECO:0007669"/>
    <property type="project" value="UniProtKB-KW"/>
</dbReference>
<keyword evidence="3" id="KW-0547">Nucleotide-binding</keyword>
<dbReference type="SUPFAM" id="SSF55620">
    <property type="entry name" value="Tetrahydrobiopterin biosynthesis enzymes-like"/>
    <property type="match status" value="1"/>
</dbReference>
<protein>
    <submittedName>
        <fullName evidence="3">ATP-dependent Clp protease, ATP-binding subunit ClpC</fullName>
    </submittedName>
</protein>
<dbReference type="InterPro" id="IPR043133">
    <property type="entry name" value="GTP-CH-I_C/QueF"/>
</dbReference>
<dbReference type="Pfam" id="PF02861">
    <property type="entry name" value="Clp_N"/>
    <property type="match status" value="1"/>
</dbReference>
<evidence type="ECO:0000313" key="3">
    <source>
        <dbReference type="EMBL" id="CAA9457563.1"/>
    </source>
</evidence>
<dbReference type="GO" id="GO:0006760">
    <property type="term" value="P:folic acid-containing compound metabolic process"/>
    <property type="evidence" value="ECO:0007669"/>
    <property type="project" value="InterPro"/>
</dbReference>
<keyword evidence="3" id="KW-0067">ATP-binding</keyword>
<evidence type="ECO:0000256" key="1">
    <source>
        <dbReference type="PROSITE-ProRule" id="PRU01251"/>
    </source>
</evidence>
<accession>A0A6J4R528</accession>
<dbReference type="EMBL" id="CADCVE010000060">
    <property type="protein sequence ID" value="CAA9457563.1"/>
    <property type="molecule type" value="Genomic_DNA"/>
</dbReference>
<dbReference type="SUPFAM" id="SSF81923">
    <property type="entry name" value="Double Clp-N motif"/>
    <property type="match status" value="1"/>
</dbReference>
<dbReference type="GO" id="GO:0004150">
    <property type="term" value="F:dihydroneopterin aldolase activity"/>
    <property type="evidence" value="ECO:0007669"/>
    <property type="project" value="InterPro"/>
</dbReference>
<reference evidence="3" key="1">
    <citation type="submission" date="2020-02" db="EMBL/GenBank/DDBJ databases">
        <authorList>
            <person name="Meier V. D."/>
        </authorList>
    </citation>
    <scope>NUCLEOTIDE SEQUENCE</scope>
    <source>
        <strain evidence="3">AVDCRST_MAG28</strain>
    </source>
</reference>
<dbReference type="InterPro" id="IPR006157">
    <property type="entry name" value="FolB_dom"/>
</dbReference>
<dbReference type="PANTHER" id="PTHR47016">
    <property type="entry name" value="ATP-DEPENDENT CLP PROTEASE ATP-BINDING SUBUNIT CLPT1, CHLOROPLASTIC"/>
    <property type="match status" value="1"/>
</dbReference>
<keyword evidence="1" id="KW-0677">Repeat</keyword>
<dbReference type="GO" id="GO:0008233">
    <property type="term" value="F:peptidase activity"/>
    <property type="evidence" value="ECO:0007669"/>
    <property type="project" value="UniProtKB-KW"/>
</dbReference>
<dbReference type="Gene3D" id="1.10.1780.10">
    <property type="entry name" value="Clp, N-terminal domain"/>
    <property type="match status" value="1"/>
</dbReference>
<dbReference type="NCBIfam" id="TIGR00526">
    <property type="entry name" value="folB_dom"/>
    <property type="match status" value="1"/>
</dbReference>